<evidence type="ECO:0000313" key="3">
    <source>
        <dbReference type="Proteomes" id="UP000749040"/>
    </source>
</evidence>
<feature type="region of interest" description="Disordered" evidence="1">
    <location>
        <begin position="123"/>
        <end position="152"/>
    </location>
</feature>
<comment type="caution">
    <text evidence="2">The sequence shown here is derived from an EMBL/GenBank/DDBJ whole genome shotgun (WGS) entry which is preliminary data.</text>
</comment>
<gene>
    <name evidence="2" type="ORF">ITX44_19670</name>
</gene>
<feature type="compositionally biased region" description="Basic and acidic residues" evidence="1">
    <location>
        <begin position="141"/>
        <end position="152"/>
    </location>
</feature>
<dbReference type="RefSeq" id="WP_205358605.1">
    <property type="nucleotide sequence ID" value="NZ_JADKYB010000010.1"/>
</dbReference>
<sequence>MNPDFLPALHRPLRALGAYAERHEVNDQALAEICAEVDRARQLVAQARGARWANACTGHPGGPVDPTTPKGCLLCGTQERRPGRPLPNDFAPSEVLRFLHALGQDAGTRRYGAQAVTRALVTAHRRLSTPRPAVPAGHTTTPKERSDAQHAR</sequence>
<accession>A0ABS2TTR2</accession>
<evidence type="ECO:0000313" key="2">
    <source>
        <dbReference type="EMBL" id="MBM9506733.1"/>
    </source>
</evidence>
<evidence type="ECO:0000256" key="1">
    <source>
        <dbReference type="SAM" id="MobiDB-lite"/>
    </source>
</evidence>
<protein>
    <submittedName>
        <fullName evidence="2">Uncharacterized protein</fullName>
    </submittedName>
</protein>
<dbReference type="EMBL" id="JADKYB010000010">
    <property type="protein sequence ID" value="MBM9506733.1"/>
    <property type="molecule type" value="Genomic_DNA"/>
</dbReference>
<keyword evidence="3" id="KW-1185">Reference proteome</keyword>
<reference evidence="2 3" key="1">
    <citation type="submission" date="2021-01" db="EMBL/GenBank/DDBJ databases">
        <title>Streptomyces acididurans sp. nov., isolated from a peat swamp forest soil.</title>
        <authorList>
            <person name="Chantavorakit T."/>
            <person name="Duangmal K."/>
        </authorList>
    </citation>
    <scope>NUCLEOTIDE SEQUENCE [LARGE SCALE GENOMIC DNA]</scope>
    <source>
        <strain evidence="2 3">KK5PA1</strain>
    </source>
</reference>
<proteinExistence type="predicted"/>
<name>A0ABS2TTR2_9ACTN</name>
<dbReference type="Proteomes" id="UP000749040">
    <property type="component" value="Unassembled WGS sequence"/>
</dbReference>
<organism evidence="2 3">
    <name type="scientific">Actinacidiphila acididurans</name>
    <dbReference type="NCBI Taxonomy" id="2784346"/>
    <lineage>
        <taxon>Bacteria</taxon>
        <taxon>Bacillati</taxon>
        <taxon>Actinomycetota</taxon>
        <taxon>Actinomycetes</taxon>
        <taxon>Kitasatosporales</taxon>
        <taxon>Streptomycetaceae</taxon>
        <taxon>Actinacidiphila</taxon>
    </lineage>
</organism>